<keyword evidence="5" id="KW-0560">Oxidoreductase</keyword>
<dbReference type="InterPro" id="IPR036291">
    <property type="entry name" value="NAD(P)-bd_dom_sf"/>
</dbReference>
<comment type="caution">
    <text evidence="7">The sequence shown here is derived from an EMBL/GenBank/DDBJ whole genome shotgun (WGS) entry which is preliminary data.</text>
</comment>
<comment type="cofactor">
    <cofactor evidence="1">
        <name>Zn(2+)</name>
        <dbReference type="ChEBI" id="CHEBI:29105"/>
    </cofactor>
</comment>
<dbReference type="EMBL" id="BDUF01000023">
    <property type="protein sequence ID" value="GAX89553.1"/>
    <property type="molecule type" value="Genomic_DNA"/>
</dbReference>
<dbReference type="AlphaFoldDB" id="A0A292YLB4"/>
<evidence type="ECO:0000259" key="6">
    <source>
        <dbReference type="Pfam" id="PF26370"/>
    </source>
</evidence>
<feature type="domain" description="L-erythro-3,5-diaminohexanoate dehydrogenase N-terminal" evidence="6">
    <location>
        <begin position="10"/>
        <end position="156"/>
    </location>
</feature>
<accession>A0A292YLB4</accession>
<reference evidence="8" key="1">
    <citation type="submission" date="2017-07" db="EMBL/GenBank/DDBJ databases">
        <title>Draft genome sequence of Effusibacillus lacus strain skLN1.</title>
        <authorList>
            <person name="Watanabe M."/>
            <person name="Kojima H."/>
            <person name="Fukui M."/>
        </authorList>
    </citation>
    <scope>NUCLEOTIDE SEQUENCE [LARGE SCALE GENOMIC DNA]</scope>
    <source>
        <strain evidence="8">skLN1</strain>
    </source>
</reference>
<protein>
    <submittedName>
        <fullName evidence="7">L-erythro-3,5-diaminohexanoate dehydrogenase</fullName>
    </submittedName>
</protein>
<dbReference type="OrthoDB" id="48703at2"/>
<evidence type="ECO:0000313" key="7">
    <source>
        <dbReference type="EMBL" id="GAX89553.1"/>
    </source>
</evidence>
<dbReference type="Proteomes" id="UP000217785">
    <property type="component" value="Unassembled WGS sequence"/>
</dbReference>
<evidence type="ECO:0000256" key="2">
    <source>
        <dbReference type="ARBA" id="ARBA00008072"/>
    </source>
</evidence>
<dbReference type="Gene3D" id="3.90.180.10">
    <property type="entry name" value="Medium-chain alcohol dehydrogenases, catalytic domain"/>
    <property type="match status" value="1"/>
</dbReference>
<organism evidence="7 8">
    <name type="scientific">Effusibacillus lacus</name>
    <dbReference type="NCBI Taxonomy" id="1348429"/>
    <lineage>
        <taxon>Bacteria</taxon>
        <taxon>Bacillati</taxon>
        <taxon>Bacillota</taxon>
        <taxon>Bacilli</taxon>
        <taxon>Bacillales</taxon>
        <taxon>Alicyclobacillaceae</taxon>
        <taxon>Effusibacillus</taxon>
    </lineage>
</organism>
<dbReference type="GO" id="GO:0016491">
    <property type="term" value="F:oxidoreductase activity"/>
    <property type="evidence" value="ECO:0007669"/>
    <property type="project" value="UniProtKB-KW"/>
</dbReference>
<name>A0A292YLB4_9BACL</name>
<keyword evidence="3" id="KW-0479">Metal-binding</keyword>
<evidence type="ECO:0000256" key="4">
    <source>
        <dbReference type="ARBA" id="ARBA00022833"/>
    </source>
</evidence>
<proteinExistence type="inferred from homology"/>
<evidence type="ECO:0000256" key="5">
    <source>
        <dbReference type="ARBA" id="ARBA00023002"/>
    </source>
</evidence>
<keyword evidence="8" id="KW-1185">Reference proteome</keyword>
<evidence type="ECO:0000256" key="1">
    <source>
        <dbReference type="ARBA" id="ARBA00001947"/>
    </source>
</evidence>
<dbReference type="InterPro" id="IPR058932">
    <property type="entry name" value="KDD_N"/>
</dbReference>
<dbReference type="PANTHER" id="PTHR43350">
    <property type="entry name" value="NAD-DEPENDENT ALCOHOL DEHYDROGENASE"/>
    <property type="match status" value="1"/>
</dbReference>
<evidence type="ECO:0000313" key="8">
    <source>
        <dbReference type="Proteomes" id="UP000217785"/>
    </source>
</evidence>
<evidence type="ECO:0000256" key="3">
    <source>
        <dbReference type="ARBA" id="ARBA00022723"/>
    </source>
</evidence>
<sequence>MKKGSRYGLHRSLEPKGVLPQPAWRVDNSMEVWSNEILIDVETLNIDSASFRQIREEAGDDEERIGMIMQRIVKERGKHHNPVTGSGGMLIGHVAEIGEDLRDRSQLQAGDRIATLVSLSLTPLVIEEILHVNKKTGQVDIRGKAILFESGLYAKLSDDMPLKISLAVLDVCGAPAQTRKLVQPGQTVAVLGAFGKSGLLVLKQARKNLGIRGRLIAIDRGEAGCGLLQRLGWADFVLDVDATDPIAVMEAVAAVTNGAMADLTINCVNVSGTEMSCILSTKDEGTVYFFSMATSFAAAALGAEGVGKDVRMLIGSGYTKGHAELALQLVREDPNLYEVFKERYGG</sequence>
<gene>
    <name evidence="7" type="ORF">EFBL_1177</name>
</gene>
<dbReference type="RefSeq" id="WP_096181245.1">
    <property type="nucleotide sequence ID" value="NZ_BDUF01000023.1"/>
</dbReference>
<dbReference type="GO" id="GO:0046872">
    <property type="term" value="F:metal ion binding"/>
    <property type="evidence" value="ECO:0007669"/>
    <property type="project" value="UniProtKB-KW"/>
</dbReference>
<keyword evidence="4" id="KW-0862">Zinc</keyword>
<dbReference type="PANTHER" id="PTHR43350:SF19">
    <property type="entry name" value="D-GULOSIDE 3-DEHYDROGENASE"/>
    <property type="match status" value="1"/>
</dbReference>
<comment type="similarity">
    <text evidence="2">Belongs to the zinc-containing alcohol dehydrogenase family.</text>
</comment>
<dbReference type="Pfam" id="PF26370">
    <property type="entry name" value="KDD_N"/>
    <property type="match status" value="1"/>
</dbReference>
<dbReference type="SUPFAM" id="SSF51735">
    <property type="entry name" value="NAD(P)-binding Rossmann-fold domains"/>
    <property type="match status" value="1"/>
</dbReference>